<dbReference type="FunFam" id="2.10.25.10:FF:000135">
    <property type="entry name" value="Laminin subunit beta 4"/>
    <property type="match status" value="2"/>
</dbReference>
<dbReference type="FunFam" id="2.10.25.10:FF:000145">
    <property type="entry name" value="Laminin subunit beta 1"/>
    <property type="match status" value="1"/>
</dbReference>
<dbReference type="FunFam" id="2.10.25.10:FF:000138">
    <property type="entry name" value="Laminin subunit beta 1"/>
    <property type="match status" value="1"/>
</dbReference>
<dbReference type="GO" id="GO:0009887">
    <property type="term" value="P:animal organ morphogenesis"/>
    <property type="evidence" value="ECO:0007669"/>
    <property type="project" value="TreeGrafter"/>
</dbReference>
<feature type="disulfide bond" evidence="13">
    <location>
        <begin position="753"/>
        <end position="765"/>
    </location>
</feature>
<dbReference type="Ensembl" id="ENSCCRT00015124797.1">
    <property type="protein sequence ID" value="ENSCCRP00015120968.1"/>
    <property type="gene ID" value="ENSCCRG00015047534.1"/>
</dbReference>
<dbReference type="InterPro" id="IPR008211">
    <property type="entry name" value="Laminin_N"/>
</dbReference>
<dbReference type="FunFam" id="2.170.300.10:FF:000001">
    <property type="entry name" value="Laminin subunit beta-1"/>
    <property type="match status" value="1"/>
</dbReference>
<keyword evidence="2" id="KW-0964">Secreted</keyword>
<dbReference type="PANTHER" id="PTHR10574">
    <property type="entry name" value="NETRIN/LAMININ-RELATED"/>
    <property type="match status" value="1"/>
</dbReference>
<dbReference type="InterPro" id="IPR002049">
    <property type="entry name" value="LE_dom"/>
</dbReference>
<dbReference type="Pfam" id="PF23219">
    <property type="entry name" value="LAMB1"/>
    <property type="match status" value="1"/>
</dbReference>
<dbReference type="Gene3D" id="2.170.300.10">
    <property type="entry name" value="Tie2 ligand-binding domain superfamily"/>
    <property type="match status" value="2"/>
</dbReference>
<organism evidence="19 20">
    <name type="scientific">Cyprinus carpio</name>
    <name type="common">Common carp</name>
    <dbReference type="NCBI Taxonomy" id="7962"/>
    <lineage>
        <taxon>Eukaryota</taxon>
        <taxon>Metazoa</taxon>
        <taxon>Chordata</taxon>
        <taxon>Craniata</taxon>
        <taxon>Vertebrata</taxon>
        <taxon>Euteleostomi</taxon>
        <taxon>Actinopterygii</taxon>
        <taxon>Neopterygii</taxon>
        <taxon>Teleostei</taxon>
        <taxon>Ostariophysi</taxon>
        <taxon>Cypriniformes</taxon>
        <taxon>Cyprinidae</taxon>
        <taxon>Cyprininae</taxon>
        <taxon>Cyprinus</taxon>
    </lineage>
</organism>
<dbReference type="InterPro" id="IPR056558">
    <property type="entry name" value="LAMB1-4_helical"/>
</dbReference>
<dbReference type="FunFam" id="2.10.25.10:FF:000101">
    <property type="entry name" value="Laminin subunit beta 1"/>
    <property type="match status" value="1"/>
</dbReference>
<name>A0A8C2BNZ6_CYPCA</name>
<dbReference type="FunFam" id="2.10.25.10:FF:000280">
    <property type="entry name" value="Laminin subunit beta 4"/>
    <property type="match status" value="1"/>
</dbReference>
<proteinExistence type="predicted"/>
<feature type="domain" description="Laminin IV type B" evidence="17">
    <location>
        <begin position="554"/>
        <end position="747"/>
    </location>
</feature>
<dbReference type="FunFam" id="2.60.120.260:FF:000010">
    <property type="entry name" value="Laminin subunit beta 1"/>
    <property type="match status" value="1"/>
</dbReference>
<feature type="disulfide bond" evidence="13">
    <location>
        <begin position="774"/>
        <end position="783"/>
    </location>
</feature>
<dbReference type="CDD" id="cd22300">
    <property type="entry name" value="cc_LAMB1_C"/>
    <property type="match status" value="1"/>
</dbReference>
<dbReference type="GO" id="GO:0150043">
    <property type="term" value="F:structural constituent of synapse-associated extracellular matrix"/>
    <property type="evidence" value="ECO:0007669"/>
    <property type="project" value="TreeGrafter"/>
</dbReference>
<feature type="disulfide bond" evidence="13">
    <location>
        <begin position="1112"/>
        <end position="1124"/>
    </location>
</feature>
<dbReference type="FunFam" id="2.10.25.10:FF:000188">
    <property type="entry name" value="Laminin subunit gamma 2"/>
    <property type="match status" value="1"/>
</dbReference>
<evidence type="ECO:0000259" key="18">
    <source>
        <dbReference type="PROSITE" id="PS51117"/>
    </source>
</evidence>
<keyword evidence="6" id="KW-0677">Repeat</keyword>
<dbReference type="PROSITE" id="PS51116">
    <property type="entry name" value="LAMININ_IVB"/>
    <property type="match status" value="1"/>
</dbReference>
<feature type="coiled-coil region" evidence="14">
    <location>
        <begin position="1547"/>
        <end position="1616"/>
    </location>
</feature>
<dbReference type="SUPFAM" id="SSF57196">
    <property type="entry name" value="EGF/Laminin"/>
    <property type="match status" value="13"/>
</dbReference>
<dbReference type="PANTHER" id="PTHR10574:SF233">
    <property type="entry name" value="LAMININ SUBUNIT BETA-1"/>
    <property type="match status" value="1"/>
</dbReference>
<feature type="domain" description="Laminin EGF-like" evidence="16">
    <location>
        <begin position="463"/>
        <end position="514"/>
    </location>
</feature>
<feature type="disulfide bond" evidence="13">
    <location>
        <begin position="822"/>
        <end position="831"/>
    </location>
</feature>
<feature type="disulfide bond" evidence="13">
    <location>
        <begin position="306"/>
        <end position="315"/>
    </location>
</feature>
<dbReference type="GO" id="GO:0007411">
    <property type="term" value="P:axon guidance"/>
    <property type="evidence" value="ECO:0007669"/>
    <property type="project" value="TreeGrafter"/>
</dbReference>
<dbReference type="Gene3D" id="2.60.120.260">
    <property type="entry name" value="Galactose-binding domain-like"/>
    <property type="match status" value="1"/>
</dbReference>
<feature type="disulfide bond" evidence="13">
    <location>
        <begin position="801"/>
        <end position="813"/>
    </location>
</feature>
<feature type="signal peptide" evidence="15">
    <location>
        <begin position="1"/>
        <end position="28"/>
    </location>
</feature>
<dbReference type="GO" id="GO:0043256">
    <property type="term" value="C:laminin complex"/>
    <property type="evidence" value="ECO:0007669"/>
    <property type="project" value="TreeGrafter"/>
</dbReference>
<feature type="coiled-coil region" evidence="14">
    <location>
        <begin position="1430"/>
        <end position="1464"/>
    </location>
</feature>
<dbReference type="SMART" id="SM00136">
    <property type="entry name" value="LamNT"/>
    <property type="match status" value="1"/>
</dbReference>
<comment type="subcellular location">
    <subcellularLocation>
        <location evidence="1">Secreted</location>
        <location evidence="1">Extracellular space</location>
        <location evidence="1">Extracellular matrix</location>
        <location evidence="1">Basement membrane</location>
    </subcellularLocation>
</comment>
<evidence type="ECO:0000256" key="7">
    <source>
        <dbReference type="ARBA" id="ARBA00022869"/>
    </source>
</evidence>
<evidence type="ECO:0000256" key="1">
    <source>
        <dbReference type="ARBA" id="ARBA00004302"/>
    </source>
</evidence>
<feature type="chain" id="PRO_5034238544" evidence="15">
    <location>
        <begin position="29"/>
        <end position="1628"/>
    </location>
</feature>
<dbReference type="GO" id="GO:0009888">
    <property type="term" value="P:tissue development"/>
    <property type="evidence" value="ECO:0007669"/>
    <property type="project" value="TreeGrafter"/>
</dbReference>
<dbReference type="Pfam" id="PF00053">
    <property type="entry name" value="EGF_laminin"/>
    <property type="match status" value="11"/>
</dbReference>
<dbReference type="Proteomes" id="UP000694700">
    <property type="component" value="Unplaced"/>
</dbReference>
<protein>
    <submittedName>
        <fullName evidence="19">Laminin, beta 1b</fullName>
    </submittedName>
</protein>
<dbReference type="GO" id="GO:0070831">
    <property type="term" value="P:basement membrane assembly"/>
    <property type="evidence" value="ECO:0007669"/>
    <property type="project" value="TreeGrafter"/>
</dbReference>
<evidence type="ECO:0000256" key="2">
    <source>
        <dbReference type="ARBA" id="ARBA00022525"/>
    </source>
</evidence>
<feature type="domain" description="Laminin EGF-like" evidence="16">
    <location>
        <begin position="1008"/>
        <end position="1063"/>
    </location>
</feature>
<dbReference type="PRINTS" id="PR00011">
    <property type="entry name" value="EGFLAMININ"/>
</dbReference>
<feature type="domain" description="Laminin EGF-like" evidence="16">
    <location>
        <begin position="801"/>
        <end position="846"/>
    </location>
</feature>
<dbReference type="CDD" id="cd00055">
    <property type="entry name" value="EGF_Lam"/>
    <property type="match status" value="13"/>
</dbReference>
<feature type="coiled-coil region" evidence="14">
    <location>
        <begin position="1226"/>
        <end position="1260"/>
    </location>
</feature>
<dbReference type="GO" id="GO:0034446">
    <property type="term" value="P:substrate adhesion-dependent cell spreading"/>
    <property type="evidence" value="ECO:0007669"/>
    <property type="project" value="TreeGrafter"/>
</dbReference>
<feature type="disulfide bond" evidence="13">
    <location>
        <begin position="1133"/>
        <end position="1142"/>
    </location>
</feature>
<feature type="domain" description="Laminin EGF-like" evidence="16">
    <location>
        <begin position="1112"/>
        <end position="1158"/>
    </location>
</feature>
<evidence type="ECO:0000256" key="13">
    <source>
        <dbReference type="PROSITE-ProRule" id="PRU00460"/>
    </source>
</evidence>
<evidence type="ECO:0000259" key="16">
    <source>
        <dbReference type="PROSITE" id="PS50027"/>
    </source>
</evidence>
<evidence type="ECO:0000256" key="8">
    <source>
        <dbReference type="ARBA" id="ARBA00022889"/>
    </source>
</evidence>
<reference evidence="19" key="1">
    <citation type="submission" date="2025-08" db="UniProtKB">
        <authorList>
            <consortium name="Ensembl"/>
        </authorList>
    </citation>
    <scope>IDENTIFICATION</scope>
</reference>
<evidence type="ECO:0000256" key="3">
    <source>
        <dbReference type="ARBA" id="ARBA00022530"/>
    </source>
</evidence>
<evidence type="ECO:0000259" key="17">
    <source>
        <dbReference type="PROSITE" id="PS51116"/>
    </source>
</evidence>
<dbReference type="FunFam" id="2.10.25.10:FF:000130">
    <property type="entry name" value="Laminin subunit beta 1"/>
    <property type="match status" value="1"/>
</dbReference>
<dbReference type="Gene3D" id="2.10.25.10">
    <property type="entry name" value="Laminin"/>
    <property type="match status" value="9"/>
</dbReference>
<keyword evidence="5 15" id="KW-0732">Signal</keyword>
<dbReference type="GO" id="GO:0016477">
    <property type="term" value="P:cell migration"/>
    <property type="evidence" value="ECO:0007669"/>
    <property type="project" value="TreeGrafter"/>
</dbReference>
<feature type="disulfide bond" evidence="13">
    <location>
        <begin position="803"/>
        <end position="820"/>
    </location>
</feature>
<dbReference type="FunFam" id="2.10.25.10:FF:000084">
    <property type="entry name" value="Laminin subunit alpha 3"/>
    <property type="match status" value="1"/>
</dbReference>
<dbReference type="SMART" id="SM00180">
    <property type="entry name" value="EGF_Lam"/>
    <property type="match status" value="13"/>
</dbReference>
<comment type="caution">
    <text evidence="13">Lacks conserved residue(s) required for the propagation of feature annotation.</text>
</comment>
<feature type="domain" description="Laminin EGF-like" evidence="16">
    <location>
        <begin position="847"/>
        <end position="896"/>
    </location>
</feature>
<feature type="domain" description="Laminin N-terminal" evidence="18">
    <location>
        <begin position="38"/>
        <end position="277"/>
    </location>
</feature>
<keyword evidence="8" id="KW-0130">Cell adhesion</keyword>
<evidence type="ECO:0000256" key="9">
    <source>
        <dbReference type="ARBA" id="ARBA00023054"/>
    </source>
</evidence>
<dbReference type="SMART" id="SM00181">
    <property type="entry name" value="EGF"/>
    <property type="match status" value="6"/>
</dbReference>
<evidence type="ECO:0000256" key="6">
    <source>
        <dbReference type="ARBA" id="ARBA00022737"/>
    </source>
</evidence>
<evidence type="ECO:0000256" key="5">
    <source>
        <dbReference type="ARBA" id="ARBA00022729"/>
    </source>
</evidence>
<evidence type="ECO:0000256" key="10">
    <source>
        <dbReference type="ARBA" id="ARBA00023157"/>
    </source>
</evidence>
<dbReference type="Pfam" id="PF24973">
    <property type="entry name" value="EGF_LMN_ATRN"/>
    <property type="match status" value="1"/>
</dbReference>
<feature type="disulfide bond" evidence="13">
    <location>
        <begin position="1066"/>
        <end position="1083"/>
    </location>
</feature>
<dbReference type="InterPro" id="IPR056863">
    <property type="entry name" value="LMN_ATRN_NET-like_EGF"/>
</dbReference>
<dbReference type="PROSITE" id="PS51117">
    <property type="entry name" value="LAMININ_NTER"/>
    <property type="match status" value="1"/>
</dbReference>
<feature type="disulfide bond" evidence="13">
    <location>
        <begin position="486"/>
        <end position="495"/>
    </location>
</feature>
<dbReference type="FunFam" id="2.170.300.10:FF:000004">
    <property type="entry name" value="Laminin subunit beta 1"/>
    <property type="match status" value="1"/>
</dbReference>
<feature type="disulfide bond" evidence="13">
    <location>
        <begin position="1114"/>
        <end position="1131"/>
    </location>
</feature>
<evidence type="ECO:0000256" key="4">
    <source>
        <dbReference type="ARBA" id="ARBA00022553"/>
    </source>
</evidence>
<keyword evidence="4" id="KW-0597">Phosphoprotein</keyword>
<evidence type="ECO:0000256" key="14">
    <source>
        <dbReference type="SAM" id="Coils"/>
    </source>
</evidence>
<evidence type="ECO:0000313" key="20">
    <source>
        <dbReference type="Proteomes" id="UP000694700"/>
    </source>
</evidence>
<evidence type="ECO:0000313" key="19">
    <source>
        <dbReference type="Ensembl" id="ENSCCRP00015120968.1"/>
    </source>
</evidence>
<keyword evidence="11" id="KW-0325">Glycoprotein</keyword>
<keyword evidence="9 14" id="KW-0175">Coiled coil</keyword>
<dbReference type="InterPro" id="IPR013015">
    <property type="entry name" value="Laminin_IV_B"/>
</dbReference>
<feature type="disulfide bond" evidence="13">
    <location>
        <begin position="434"/>
        <end position="443"/>
    </location>
</feature>
<evidence type="ECO:0000256" key="11">
    <source>
        <dbReference type="ARBA" id="ARBA00023180"/>
    </source>
</evidence>
<keyword evidence="12 13" id="KW-0424">Laminin EGF-like domain</keyword>
<feature type="disulfide bond" evidence="13">
    <location>
        <begin position="755"/>
        <end position="772"/>
    </location>
</feature>
<dbReference type="GO" id="GO:0005178">
    <property type="term" value="F:integrin binding"/>
    <property type="evidence" value="ECO:0007669"/>
    <property type="project" value="TreeGrafter"/>
</dbReference>
<dbReference type="PROSITE" id="PS50027">
    <property type="entry name" value="EGF_LAM_2"/>
    <property type="match status" value="9"/>
</dbReference>
<feature type="domain" description="Laminin EGF-like" evidence="16">
    <location>
        <begin position="753"/>
        <end position="800"/>
    </location>
</feature>
<gene>
    <name evidence="19" type="primary">lamb1b</name>
</gene>
<feature type="disulfide bond" evidence="13">
    <location>
        <begin position="866"/>
        <end position="875"/>
    </location>
</feature>
<sequence>MTSGSGLPYKGTFIVHLNVFAIALHTLAQSPDHNDKCAEGSCYPATGDLLIGRAHRLTASSTCGLDRPERFCIVSHLQEGADCFQCNSRRMYNEFSNPNSHTIENVVTTFAPNRLKTWWQSENGVENVTIQLDLEAEFHFTHLIMTFKTFRPAAMLIERSADYGRSWQVYRYYAFHCAESYPHVPQGPIRKVDDVICDSRYSGIEPSTEGEVIFRALDPVFKIPDPYSPRIQNLLKITNLRIRMEKLHTLGDDLFDDREGVKEKYYYALYDMVVRGNCFCYGHASKCAPVGNEAGVEGMVHGHCMCNHHTTGLNCEECEDFYQDLPWRPAVGRETNACKRCECNHHSNSCHFDMAVFLSSGNSSGGVCDDCQHNTEGQWCENCKPFHYRHPGRSIRDPRICEPCDCDPLGSLNGGLCDSATDVLRDMIAGQCRCKANVEGQRCDHCKKGHYGLSDDPLGCQSCSCNPLGTLPAGRPCDIQTGSCYCKRLVTGRNCDQCLPQHWGLSNDMDGCRPCDCDVGGALNNNCSRETGQCACKEHMFGRRCDQVHSGYYFAALDHYIYEAEDASFGPVSVTFRPSTLDRKPTWTGKGFANVPEGETLRFNIYSLPRSMEYNLMIRYEPLVINTHTIFNLKLICYTGSMHEETHVHAVLPGPVCLEKGQNYTVKISFTKYSSYIYHSSPHTLVDSIVLLPEVKDLNLFSGGPQQQEDWEMFQKYRCLERSQSVIKIPLTDICKDYIFSVSALLHSGALECKCDPQGSLSTVCDSIGGQCQCRPNILGRNCDTCAPATYLFGPSGCRSCDCNPLGSQNPFCHPTTGQCLCVPGAYGRQCDNCKPNHWGFPQCQPCFCNGNSEQCHPVTGECLNCRGHTTGNNCERCESGYHRNTLLGSSEPCRPCMCPNGPGSGMQFAESCYQIPNSFQMVCVCSSGYKGPKCEECASGYYGNPQVPGGRCHPCQCNRNINMQDPESCDARTGACLKCLFHTDGNACQYCSRGYYGDARTQNCRRCMCHLVGSSRQGCVDGLCECDRVSGQCPCLPGVVGQHCDRCAPNTWNINSGKGCQPCQCHPEHSYTSTCDLVTGQCSCKPGFGGRTCEECRDLFWGNPEVQCHACDCDPRGIATQQCNKMTGECVCVEGVSGRRCDSCGHGYVGIFPDCEACHLCFREWDVNVGELTNHTQRLVDTVEEIKETGVATPYKDIISSLDDETRHETASLLRKSMNRSVTDLDKVSADHQQAVENIKSLTEEAQNLQEISSDKQQHVLNIKHSDPRGAADSIREYYKESGEAEFRVNKAVSGPESTVKESAQIRKAAEAKLDSTEKEFNLKHQLHLQRLDKIGSELDSTDLSRLSHQVCGGASGLGCGTCGGLGCVSEDGTSQCGGEGCETIVTRSQNALNEAKNSDQEVLHALREVDKLNKMVSIRRADEAKLNAQDVLLRANQSKARVEQTNEELRDLIQQIRDFLTNETDLKRIEEVADEVMKLSLPVSPGALKNVTTEIHQHLARLTQVDDILIQTAESAHTAERLLQQAQAEIDSLVQPKYELASGLIDQKAAGVVDARQKAEKLRQEAKDLLIDATSKLQRLRELERSFVENQHILVEKAQELDGLESEVRDVLQELSQKTTIYSTCA</sequence>
<dbReference type="PROSITE" id="PS01248">
    <property type="entry name" value="EGF_LAM_1"/>
    <property type="match status" value="4"/>
</dbReference>
<accession>A0A8C2BNZ6</accession>
<dbReference type="InterPro" id="IPR000742">
    <property type="entry name" value="EGF"/>
</dbReference>
<dbReference type="InterPro" id="IPR050440">
    <property type="entry name" value="Laminin/Netrin_ECM"/>
</dbReference>
<feature type="disulfide bond" evidence="13">
    <location>
        <begin position="1064"/>
        <end position="1076"/>
    </location>
</feature>
<keyword evidence="10 13" id="KW-1015">Disulfide bond</keyword>
<feature type="domain" description="Laminin EGF-like" evidence="16">
    <location>
        <begin position="278"/>
        <end position="340"/>
    </location>
</feature>
<dbReference type="FunFam" id="2.10.25.10:FF:000011">
    <property type="entry name" value="Cadherin EGF LAG seven-pass G-type receptor"/>
    <property type="match status" value="2"/>
</dbReference>
<evidence type="ECO:0000256" key="12">
    <source>
        <dbReference type="ARBA" id="ARBA00023292"/>
    </source>
</evidence>
<keyword evidence="3" id="KW-0272">Extracellular matrix</keyword>
<feature type="disulfide bond" evidence="13">
    <location>
        <begin position="446"/>
        <end position="460"/>
    </location>
</feature>
<evidence type="ECO:0000256" key="15">
    <source>
        <dbReference type="SAM" id="SignalP"/>
    </source>
</evidence>
<keyword evidence="7" id="KW-0084">Basement membrane</keyword>
<dbReference type="Pfam" id="PF21199">
    <property type="entry name" value="LAMININ_IV_B"/>
    <property type="match status" value="2"/>
</dbReference>
<feature type="domain" description="Laminin EGF-like" evidence="16">
    <location>
        <begin position="404"/>
        <end position="462"/>
    </location>
</feature>
<feature type="disulfide bond" evidence="13">
    <location>
        <begin position="498"/>
        <end position="512"/>
    </location>
</feature>
<feature type="disulfide bond" evidence="13">
    <location>
        <begin position="1085"/>
        <end position="1094"/>
    </location>
</feature>
<feature type="domain" description="Laminin EGF-like" evidence="16">
    <location>
        <begin position="1064"/>
        <end position="1111"/>
    </location>
</feature>
<feature type="disulfide bond" evidence="13">
    <location>
        <begin position="1036"/>
        <end position="1045"/>
    </location>
</feature>
<dbReference type="Pfam" id="PF00055">
    <property type="entry name" value="Laminin_N"/>
    <property type="match status" value="1"/>
</dbReference>